<dbReference type="Proteomes" id="UP000594603">
    <property type="component" value="Plasmid p4"/>
</dbReference>
<evidence type="ECO:0000313" key="1">
    <source>
        <dbReference type="EMBL" id="QPJ86720.1"/>
    </source>
</evidence>
<evidence type="ECO:0000313" key="2">
    <source>
        <dbReference type="Proteomes" id="UP000594603"/>
    </source>
</evidence>
<keyword evidence="2" id="KW-1185">Reference proteome</keyword>
<reference evidence="1" key="1">
    <citation type="submission" date="2020-04" db="EMBL/GenBank/DDBJ databases">
        <title>A novel bacterium ('Candidatus Sarcina troglodytae' sp. nov.) linked to a protracted, uniformly lethal epizootic among sanctuary western chimpanzees (Pan troglodytes verus) in Sierra Leone.</title>
        <authorList>
            <person name="Owens L.A."/>
            <person name="Colitti B."/>
            <person name="Hirji I."/>
            <person name="Pizaro A."/>
            <person name="Jaffe J.E."/>
            <person name="Moittie S."/>
            <person name="Bishop-Lilly K.A."/>
            <person name="Estrella L.A."/>
            <person name="Voegtly L.J."/>
            <person name="Kuhn J.H."/>
            <person name="Suen G."/>
            <person name="Deblois C.L."/>
            <person name="Dunn C."/>
            <person name="Juan-Salles C."/>
            <person name="Goldberg T.L."/>
        </authorList>
    </citation>
    <scope>NUCLEOTIDE SEQUENCE</scope>
    <source>
        <strain evidence="1">JB2</strain>
    </source>
</reference>
<proteinExistence type="predicted"/>
<name>A0ACD1BH53_9CLOT</name>
<dbReference type="EMBL" id="CP051758">
    <property type="protein sequence ID" value="QPJ86720.1"/>
    <property type="molecule type" value="Genomic_DNA"/>
</dbReference>
<geneLocation type="plasmid" evidence="1 2">
    <name>p4</name>
</geneLocation>
<gene>
    <name evidence="1" type="ORF">HH195_12165</name>
</gene>
<sequence length="184" mass="21175">MDYSQILEVRALENKEDTELKIVAKVNDYSLSKELYDLKGNKFREQICKDAWQRAIEKAKDLKVYFNHQPEINIAKEVTLRAEDDGVYAEITLIENARGLYEKILEGLTTGMSFGFKAIQDKFIDVGTYLQRKIEDFNLFEISVLDKEPAYFGTEVSARSLEVPSNTGLIELELLKLKLDLLKI</sequence>
<keyword evidence="1" id="KW-0614">Plasmid</keyword>
<organism evidence="1 2">
    <name type="scientific">Candidatus Sarcina troglodytae</name>
    <dbReference type="NCBI Taxonomy" id="2726954"/>
    <lineage>
        <taxon>Bacteria</taxon>
        <taxon>Bacillati</taxon>
        <taxon>Bacillota</taxon>
        <taxon>Clostridia</taxon>
        <taxon>Eubacteriales</taxon>
        <taxon>Clostridiaceae</taxon>
        <taxon>Sarcina</taxon>
    </lineage>
</organism>
<accession>A0ACD1BH53</accession>
<protein>
    <submittedName>
        <fullName evidence="1">Uncharacterized protein</fullName>
    </submittedName>
</protein>